<feature type="compositionally biased region" description="Acidic residues" evidence="1">
    <location>
        <begin position="226"/>
        <end position="239"/>
    </location>
</feature>
<feature type="compositionally biased region" description="Pro residues" evidence="1">
    <location>
        <begin position="529"/>
        <end position="544"/>
    </location>
</feature>
<organism evidence="3 4">
    <name type="scientific">Nitzschia inconspicua</name>
    <dbReference type="NCBI Taxonomy" id="303405"/>
    <lineage>
        <taxon>Eukaryota</taxon>
        <taxon>Sar</taxon>
        <taxon>Stramenopiles</taxon>
        <taxon>Ochrophyta</taxon>
        <taxon>Bacillariophyta</taxon>
        <taxon>Bacillariophyceae</taxon>
        <taxon>Bacillariophycidae</taxon>
        <taxon>Bacillariales</taxon>
        <taxon>Bacillariaceae</taxon>
        <taxon>Nitzschia</taxon>
    </lineage>
</organism>
<feature type="region of interest" description="Disordered" evidence="1">
    <location>
        <begin position="202"/>
        <end position="257"/>
    </location>
</feature>
<feature type="region of interest" description="Disordered" evidence="1">
    <location>
        <begin position="458"/>
        <end position="612"/>
    </location>
</feature>
<dbReference type="Pfam" id="PF20710">
    <property type="entry name" value="DUF6824"/>
    <property type="match status" value="1"/>
</dbReference>
<feature type="compositionally biased region" description="Acidic residues" evidence="1">
    <location>
        <begin position="49"/>
        <end position="66"/>
    </location>
</feature>
<dbReference type="OrthoDB" id="47840at2759"/>
<evidence type="ECO:0000313" key="3">
    <source>
        <dbReference type="EMBL" id="KAG7357563.1"/>
    </source>
</evidence>
<comment type="caution">
    <text evidence="3">The sequence shown here is derived from an EMBL/GenBank/DDBJ whole genome shotgun (WGS) entry which is preliminary data.</text>
</comment>
<reference evidence="3" key="2">
    <citation type="submission" date="2021-04" db="EMBL/GenBank/DDBJ databases">
        <authorList>
            <person name="Podell S."/>
        </authorList>
    </citation>
    <scope>NUCLEOTIDE SEQUENCE</scope>
    <source>
        <strain evidence="3">Hildebrandi</strain>
    </source>
</reference>
<dbReference type="Proteomes" id="UP000693970">
    <property type="component" value="Unassembled WGS sequence"/>
</dbReference>
<feature type="compositionally biased region" description="Basic and acidic residues" evidence="1">
    <location>
        <begin position="7"/>
        <end position="18"/>
    </location>
</feature>
<feature type="compositionally biased region" description="Basic and acidic residues" evidence="1">
    <location>
        <begin position="240"/>
        <end position="257"/>
    </location>
</feature>
<sequence>MVVEVDDGNHSDMKKTDQDIMTDATISASRNNNIIKDEKIDEEPKPASEDDEKDDEVMKDNDDDTDEKTSKEEEDNNNKKEDTINDGKSPEENAAEEKEKDEAEKQRIEELKKKYANWPLRDIKEPHENDVMYGRGGGTNHHPGNKRYRKMVEDRKLEYVNSKRLDKPLVALEIIRIWRGQLPPGRFLKLDEKTGLWHDVGDKKAREKTSQALREKAPLLRKQQEEENDEDDDNSEEEEGKTTRFAEGTKGEASTDKVKKAVLARDHSLGREYLETGEAVSLEGFSWQDPFKAGKQVSSLPAKIHPPPQTIGQAVPGHVPAGRNSSSGSLGMAPPFHQTSMGGPPPPPPPPPDYYGRIGSGGQRREFSNSSLGSWGYPYPPPPIGVAGMHQRSGSWTHPIPPSVPHHGSHHQRSGSWGTGREHSLSFNPLIGASVSRPADQGAFGSGYWGEQISPTAAVSIIPPPPPPPGAYGGLPYLSGGSSGGAVLPGPYRNPSPTNSATPSPPYNVDMSIARSWSGGDVQPNWSNEPPPGPPSYDGPPRPVPSGDHNPQHGQQQQQLLYAYNGPEQNGLIPRPTMVKRDTSNQNETYETKPSIKRAALNRDQSATSNRLKQEFMPDYFNREMETLQETTEQIRLSPGPEMRDQPRPKSLGGSGRVTTMDAIADELMARPAPLLADSRVSTIDALDLDLDTSDSVLNADDFDKLKGERRNSVPRPAALGPDNRLTTQEFLDIVTSPIGMDDDKSGDDDDDEDPLPFER</sequence>
<feature type="compositionally biased region" description="Pro residues" evidence="1">
    <location>
        <begin position="343"/>
        <end position="353"/>
    </location>
</feature>
<reference evidence="3" key="1">
    <citation type="journal article" date="2021" name="Sci. Rep.">
        <title>Diploid genomic architecture of Nitzschia inconspicua, an elite biomass production diatom.</title>
        <authorList>
            <person name="Oliver A."/>
            <person name="Podell S."/>
            <person name="Pinowska A."/>
            <person name="Traller J.C."/>
            <person name="Smith S.R."/>
            <person name="McClure R."/>
            <person name="Beliaev A."/>
            <person name="Bohutskyi P."/>
            <person name="Hill E.A."/>
            <person name="Rabines A."/>
            <person name="Zheng H."/>
            <person name="Allen L.Z."/>
            <person name="Kuo A."/>
            <person name="Grigoriev I.V."/>
            <person name="Allen A.E."/>
            <person name="Hazlebeck D."/>
            <person name="Allen E.E."/>
        </authorList>
    </citation>
    <scope>NUCLEOTIDE SEQUENCE</scope>
    <source>
        <strain evidence="3">Hildebrandi</strain>
    </source>
</reference>
<feature type="domain" description="DUF6824" evidence="2">
    <location>
        <begin position="130"/>
        <end position="215"/>
    </location>
</feature>
<dbReference type="AlphaFoldDB" id="A0A9K3L8X4"/>
<feature type="region of interest" description="Disordered" evidence="1">
    <location>
        <begin position="310"/>
        <end position="369"/>
    </location>
</feature>
<feature type="compositionally biased region" description="Basic and acidic residues" evidence="1">
    <location>
        <begin position="67"/>
        <end position="107"/>
    </location>
</feature>
<feature type="compositionally biased region" description="Basic and acidic residues" evidence="1">
    <location>
        <begin position="35"/>
        <end position="48"/>
    </location>
</feature>
<proteinExistence type="predicted"/>
<feature type="region of interest" description="Disordered" evidence="1">
    <location>
        <begin position="1"/>
        <end position="107"/>
    </location>
</feature>
<feature type="region of interest" description="Disordered" evidence="1">
    <location>
        <begin position="389"/>
        <end position="423"/>
    </location>
</feature>
<feature type="compositionally biased region" description="Basic and acidic residues" evidence="1">
    <location>
        <begin position="202"/>
        <end position="225"/>
    </location>
</feature>
<feature type="region of interest" description="Disordered" evidence="1">
    <location>
        <begin position="707"/>
        <end position="760"/>
    </location>
</feature>
<dbReference type="EMBL" id="JAGRRH010000015">
    <property type="protein sequence ID" value="KAG7357563.1"/>
    <property type="molecule type" value="Genomic_DNA"/>
</dbReference>
<evidence type="ECO:0000256" key="1">
    <source>
        <dbReference type="SAM" id="MobiDB-lite"/>
    </source>
</evidence>
<feature type="region of interest" description="Disordered" evidence="1">
    <location>
        <begin position="632"/>
        <end position="657"/>
    </location>
</feature>
<feature type="compositionally biased region" description="Polar residues" evidence="1">
    <location>
        <begin position="24"/>
        <end position="34"/>
    </location>
</feature>
<evidence type="ECO:0000259" key="2">
    <source>
        <dbReference type="Pfam" id="PF20710"/>
    </source>
</evidence>
<keyword evidence="4" id="KW-1185">Reference proteome</keyword>
<dbReference type="InterPro" id="IPR049227">
    <property type="entry name" value="DUF6824"/>
</dbReference>
<gene>
    <name evidence="3" type="ORF">IV203_002251</name>
</gene>
<feature type="compositionally biased region" description="Acidic residues" evidence="1">
    <location>
        <begin position="745"/>
        <end position="760"/>
    </location>
</feature>
<accession>A0A9K3L8X4</accession>
<protein>
    <recommendedName>
        <fullName evidence="2">DUF6824 domain-containing protein</fullName>
    </recommendedName>
</protein>
<name>A0A9K3L8X4_9STRA</name>
<evidence type="ECO:0000313" key="4">
    <source>
        <dbReference type="Proteomes" id="UP000693970"/>
    </source>
</evidence>